<evidence type="ECO:0000313" key="3">
    <source>
        <dbReference type="Proteomes" id="UP000298787"/>
    </source>
</evidence>
<accession>A0A4U5VI03</accession>
<gene>
    <name evidence="2" type="ORF">D9C73_021952</name>
</gene>
<keyword evidence="3" id="KW-1185">Reference proteome</keyword>
<evidence type="ECO:0000256" key="1">
    <source>
        <dbReference type="SAM" id="MobiDB-lite"/>
    </source>
</evidence>
<evidence type="ECO:0000313" key="2">
    <source>
        <dbReference type="EMBL" id="TKS87828.1"/>
    </source>
</evidence>
<sequence>MPVEGCHHRFHPKTSGIPGARPVDPGLSCRKPRVRVYAKSRCNTGQATLKLISSNTTLYGPIHLNQSCYLACPAALALLRFLGIFAEGDLSEQKGSVSAGSTHKGY</sequence>
<name>A0A4U5VI03_COLLU</name>
<organism evidence="2 3">
    <name type="scientific">Collichthys lucidus</name>
    <name type="common">Big head croaker</name>
    <name type="synonym">Sciaena lucida</name>
    <dbReference type="NCBI Taxonomy" id="240159"/>
    <lineage>
        <taxon>Eukaryota</taxon>
        <taxon>Metazoa</taxon>
        <taxon>Chordata</taxon>
        <taxon>Craniata</taxon>
        <taxon>Vertebrata</taxon>
        <taxon>Euteleostomi</taxon>
        <taxon>Actinopterygii</taxon>
        <taxon>Neopterygii</taxon>
        <taxon>Teleostei</taxon>
        <taxon>Neoteleostei</taxon>
        <taxon>Acanthomorphata</taxon>
        <taxon>Eupercaria</taxon>
        <taxon>Sciaenidae</taxon>
        <taxon>Collichthys</taxon>
    </lineage>
</organism>
<dbReference type="AlphaFoldDB" id="A0A4U5VI03"/>
<dbReference type="EMBL" id="CM014096">
    <property type="protein sequence ID" value="TKS87828.1"/>
    <property type="molecule type" value="Genomic_DNA"/>
</dbReference>
<dbReference type="Proteomes" id="UP000298787">
    <property type="component" value="Chromosome 19"/>
</dbReference>
<proteinExistence type="predicted"/>
<reference evidence="2 3" key="1">
    <citation type="submission" date="2019-01" db="EMBL/GenBank/DDBJ databases">
        <title>Genome Assembly of Collichthys lucidus.</title>
        <authorList>
            <person name="Cai M."/>
            <person name="Xiao S."/>
        </authorList>
    </citation>
    <scope>NUCLEOTIDE SEQUENCE [LARGE SCALE GENOMIC DNA]</scope>
    <source>
        <strain evidence="2">JT15FE1705JMU</strain>
        <tissue evidence="2">Muscle</tissue>
    </source>
</reference>
<feature type="region of interest" description="Disordered" evidence="1">
    <location>
        <begin position="1"/>
        <end position="26"/>
    </location>
</feature>
<protein>
    <submittedName>
        <fullName evidence="2">Uncharacterized protein</fullName>
    </submittedName>
</protein>